<evidence type="ECO:0000313" key="9">
    <source>
        <dbReference type="Proteomes" id="UP000186953"/>
    </source>
</evidence>
<dbReference type="InterPro" id="IPR020843">
    <property type="entry name" value="ER"/>
</dbReference>
<dbReference type="GO" id="GO:0008270">
    <property type="term" value="F:zinc ion binding"/>
    <property type="evidence" value="ECO:0007669"/>
    <property type="project" value="InterPro"/>
</dbReference>
<feature type="domain" description="Enoyl reductase (ER)" evidence="7">
    <location>
        <begin position="13"/>
        <end position="369"/>
    </location>
</feature>
<dbReference type="GO" id="GO:0051903">
    <property type="term" value="F:S-(hydroxymethyl)glutathione dehydrogenase [NAD(P)+] activity"/>
    <property type="evidence" value="ECO:0007669"/>
    <property type="project" value="TreeGrafter"/>
</dbReference>
<name>A0A1N6X917_9FLAO</name>
<dbReference type="EMBL" id="FTMA01000005">
    <property type="protein sequence ID" value="SIQ98854.1"/>
    <property type="molecule type" value="Genomic_DNA"/>
</dbReference>
<proteinExistence type="inferred from homology"/>
<dbReference type="PANTHER" id="PTHR43880:SF12">
    <property type="entry name" value="ALCOHOL DEHYDROGENASE CLASS-3"/>
    <property type="match status" value="1"/>
</dbReference>
<keyword evidence="9" id="KW-1185">Reference proteome</keyword>
<keyword evidence="5" id="KW-0520">NAD</keyword>
<evidence type="ECO:0000256" key="5">
    <source>
        <dbReference type="ARBA" id="ARBA00023027"/>
    </source>
</evidence>
<dbReference type="Gene3D" id="3.40.50.720">
    <property type="entry name" value="NAD(P)-binding Rossmann-like Domain"/>
    <property type="match status" value="1"/>
</dbReference>
<organism evidence="8 9">
    <name type="scientific">Maribacter ulvicola</name>
    <dbReference type="NCBI Taxonomy" id="228959"/>
    <lineage>
        <taxon>Bacteria</taxon>
        <taxon>Pseudomonadati</taxon>
        <taxon>Bacteroidota</taxon>
        <taxon>Flavobacteriia</taxon>
        <taxon>Flavobacteriales</taxon>
        <taxon>Flavobacteriaceae</taxon>
        <taxon>Maribacter</taxon>
    </lineage>
</organism>
<evidence type="ECO:0000259" key="7">
    <source>
        <dbReference type="SMART" id="SM00829"/>
    </source>
</evidence>
<dbReference type="PANTHER" id="PTHR43880">
    <property type="entry name" value="ALCOHOL DEHYDROGENASE"/>
    <property type="match status" value="1"/>
</dbReference>
<dbReference type="Proteomes" id="UP000186953">
    <property type="component" value="Unassembled WGS sequence"/>
</dbReference>
<dbReference type="InterPro" id="IPR036291">
    <property type="entry name" value="NAD(P)-bd_dom_sf"/>
</dbReference>
<dbReference type="InterPro" id="IPR013149">
    <property type="entry name" value="ADH-like_C"/>
</dbReference>
<evidence type="ECO:0000256" key="2">
    <source>
        <dbReference type="ARBA" id="ARBA00022723"/>
    </source>
</evidence>
<dbReference type="InterPro" id="IPR013154">
    <property type="entry name" value="ADH-like_N"/>
</dbReference>
<dbReference type="SUPFAM" id="SSF50129">
    <property type="entry name" value="GroES-like"/>
    <property type="match status" value="2"/>
</dbReference>
<comment type="cofactor">
    <cofactor evidence="1 6">
        <name>Zn(2+)</name>
        <dbReference type="ChEBI" id="CHEBI:29105"/>
    </cofactor>
</comment>
<dbReference type="FunFam" id="3.40.50.720:FF:000003">
    <property type="entry name" value="S-(hydroxymethyl)glutathione dehydrogenase"/>
    <property type="match status" value="1"/>
</dbReference>
<evidence type="ECO:0000256" key="6">
    <source>
        <dbReference type="RuleBase" id="RU361277"/>
    </source>
</evidence>
<accession>A0A1N6X917</accession>
<keyword evidence="2 6" id="KW-0479">Metal-binding</keyword>
<dbReference type="Pfam" id="PF00107">
    <property type="entry name" value="ADH_zinc_N"/>
    <property type="match status" value="1"/>
</dbReference>
<evidence type="ECO:0000256" key="1">
    <source>
        <dbReference type="ARBA" id="ARBA00001947"/>
    </source>
</evidence>
<keyword evidence="4" id="KW-0560">Oxidoreductase</keyword>
<dbReference type="InterPro" id="IPR002328">
    <property type="entry name" value="ADH_Zn_CS"/>
</dbReference>
<dbReference type="GO" id="GO:0005829">
    <property type="term" value="C:cytosol"/>
    <property type="evidence" value="ECO:0007669"/>
    <property type="project" value="TreeGrafter"/>
</dbReference>
<dbReference type="RefSeq" id="WP_244156233.1">
    <property type="nucleotide sequence ID" value="NZ_FTMA01000005.1"/>
</dbReference>
<dbReference type="PROSITE" id="PS00059">
    <property type="entry name" value="ADH_ZINC"/>
    <property type="match status" value="1"/>
</dbReference>
<evidence type="ECO:0000256" key="3">
    <source>
        <dbReference type="ARBA" id="ARBA00022833"/>
    </source>
</evidence>
<comment type="similarity">
    <text evidence="6">Belongs to the zinc-containing alcohol dehydrogenase family.</text>
</comment>
<dbReference type="SMART" id="SM00829">
    <property type="entry name" value="PKS_ER"/>
    <property type="match status" value="1"/>
</dbReference>
<dbReference type="STRING" id="228959.SAMN05421797_10535"/>
<dbReference type="Pfam" id="PF08240">
    <property type="entry name" value="ADH_N"/>
    <property type="match status" value="1"/>
</dbReference>
<dbReference type="SUPFAM" id="SSF51735">
    <property type="entry name" value="NAD(P)-binding Rossmann-fold domains"/>
    <property type="match status" value="1"/>
</dbReference>
<dbReference type="GO" id="GO:0046294">
    <property type="term" value="P:formaldehyde catabolic process"/>
    <property type="evidence" value="ECO:0007669"/>
    <property type="project" value="TreeGrafter"/>
</dbReference>
<evidence type="ECO:0000313" key="8">
    <source>
        <dbReference type="EMBL" id="SIQ98854.1"/>
    </source>
</evidence>
<dbReference type="Gene3D" id="3.90.180.10">
    <property type="entry name" value="Medium-chain alcohol dehydrogenases, catalytic domain"/>
    <property type="match status" value="1"/>
</dbReference>
<dbReference type="InterPro" id="IPR011032">
    <property type="entry name" value="GroES-like_sf"/>
</dbReference>
<gene>
    <name evidence="8" type="ORF">SAMN05421797_10535</name>
</gene>
<sequence>MTMIKAKAIIANGQGTFSLEDIEIGQPQNDEVLVEIKAAGVCHTDYDSYTKWRQQMIMGHEGAGVVLAVGNKVKTTKPGDQVILNWAIPCGSCFQCQNGGESICEVQSPVTGQGKPNLGHVPLKRTLFKSKGVQRSFNLGTMSTHTIVKETAVFPTPNLIPFEVACIMGCGVMTGVGSVINVAKVTKGSTVVVLGTGGVGLNVIQGARISGATKIIAIDINEERLKMSKAYGSTHTIIAEKMDVGLLNSAIKVKKLTDNRGADYSFECTGVPSLGAAPLAMIRNGGMAVQVSGIEEEIKFDMNLFEWDKIYINPLYGKCRPNRDFPMLLEYYEKGSLLLDKMITQTYTPNNLENAFGDMLSGKNAKGVILF</sequence>
<dbReference type="AlphaFoldDB" id="A0A1N6X917"/>
<keyword evidence="3 6" id="KW-0862">Zinc</keyword>
<reference evidence="9" key="1">
    <citation type="submission" date="2017-01" db="EMBL/GenBank/DDBJ databases">
        <authorList>
            <person name="Varghese N."/>
            <person name="Submissions S."/>
        </authorList>
    </citation>
    <scope>NUCLEOTIDE SEQUENCE [LARGE SCALE GENOMIC DNA]</scope>
    <source>
        <strain evidence="9">DSM 15366</strain>
    </source>
</reference>
<evidence type="ECO:0000256" key="4">
    <source>
        <dbReference type="ARBA" id="ARBA00023002"/>
    </source>
</evidence>
<protein>
    <submittedName>
        <fullName evidence="8">S-(Hydroxymethyl)glutathione dehydrogenase / alcohol dehydrogenase</fullName>
    </submittedName>
</protein>